<name>A0A4C1TIL0_EUMVA</name>
<keyword evidence="7" id="KW-1185">Reference proteome</keyword>
<feature type="region of interest" description="Disordered" evidence="5">
    <location>
        <begin position="336"/>
        <end position="362"/>
    </location>
</feature>
<dbReference type="InterPro" id="IPR011990">
    <property type="entry name" value="TPR-like_helical_dom_sf"/>
</dbReference>
<keyword evidence="2 4" id="KW-0802">TPR repeat</keyword>
<organism evidence="6 7">
    <name type="scientific">Eumeta variegata</name>
    <name type="common">Bagworm moth</name>
    <name type="synonym">Eumeta japonica</name>
    <dbReference type="NCBI Taxonomy" id="151549"/>
    <lineage>
        <taxon>Eukaryota</taxon>
        <taxon>Metazoa</taxon>
        <taxon>Ecdysozoa</taxon>
        <taxon>Arthropoda</taxon>
        <taxon>Hexapoda</taxon>
        <taxon>Insecta</taxon>
        <taxon>Pterygota</taxon>
        <taxon>Neoptera</taxon>
        <taxon>Endopterygota</taxon>
        <taxon>Lepidoptera</taxon>
        <taxon>Glossata</taxon>
        <taxon>Ditrysia</taxon>
        <taxon>Tineoidea</taxon>
        <taxon>Psychidae</taxon>
        <taxon>Oiketicinae</taxon>
        <taxon>Eumeta</taxon>
    </lineage>
</organism>
<comment type="caution">
    <text evidence="6">The sequence shown here is derived from an EMBL/GenBank/DDBJ whole genome shotgun (WGS) entry which is preliminary data.</text>
</comment>
<proteinExistence type="inferred from homology"/>
<evidence type="ECO:0000313" key="7">
    <source>
        <dbReference type="Proteomes" id="UP000299102"/>
    </source>
</evidence>
<accession>A0A4C1TIL0</accession>
<dbReference type="SMART" id="SM00028">
    <property type="entry name" value="TPR"/>
    <property type="match status" value="5"/>
</dbReference>
<sequence>MRRTSVDSEINSFEYNQHNGSQNWLLHARYVRGEYETCTALADKLLQKTNNTHRYAYFMKGMVLAETGRLQEALEKFHSCIRLQTHDPEPVKQVAKCLYRQGRYQLALEANLEAEKMSKFPDPEVYCALAECASALGDVVHGVEWARAALGASGGEKAGALLARLLLATGDVEAALRAYDDALSCNACGADTLAAAGALRLRAGDPRRAFQLLGAALALQPTQHSAALALAAMMLEHKDVDAALARLKVALAAHPGCVAAHTNLGLALLAKKKYVAALTCLQRAATTAPLSARAAHDLGLALLMCRRPTSAFCRLAAAVALRPSQPHSNYSVLSRFDGPGSGSASDRVPELNTSGRTGEGREQWKHTAEHFIPAFRHPHITPQFPLHLQKINFRSSGGAGGLEFCTGINNFPRFSSPSLRDHYNYQATTGPDGRLGKYESELCLVLEEVLLLAIALERLGDTRADSAYEHAVSLAPENALIRLNLAGRHARAGRVDDAATEAVLAAELLTGGDTKPNTQLSNSLRTLFALLQEAGADVPPLSSRSLEANVRTGAIEQEKALDEV</sequence>
<reference evidence="6 7" key="1">
    <citation type="journal article" date="2019" name="Commun. Biol.">
        <title>The bagworm genome reveals a unique fibroin gene that provides high tensile strength.</title>
        <authorList>
            <person name="Kono N."/>
            <person name="Nakamura H."/>
            <person name="Ohtoshi R."/>
            <person name="Tomita M."/>
            <person name="Numata K."/>
            <person name="Arakawa K."/>
        </authorList>
    </citation>
    <scope>NUCLEOTIDE SEQUENCE [LARGE SCALE GENOMIC DNA]</scope>
</reference>
<dbReference type="GO" id="GO:0061512">
    <property type="term" value="P:protein localization to cilium"/>
    <property type="evidence" value="ECO:0007669"/>
    <property type="project" value="TreeGrafter"/>
</dbReference>
<dbReference type="EMBL" id="BGZK01000060">
    <property type="protein sequence ID" value="GBP13955.1"/>
    <property type="molecule type" value="Genomic_DNA"/>
</dbReference>
<dbReference type="GO" id="GO:0036064">
    <property type="term" value="C:ciliary basal body"/>
    <property type="evidence" value="ECO:0007669"/>
    <property type="project" value="TreeGrafter"/>
</dbReference>
<evidence type="ECO:0000256" key="3">
    <source>
        <dbReference type="ARBA" id="ARBA00023778"/>
    </source>
</evidence>
<gene>
    <name evidence="6" type="primary">bbs4</name>
    <name evidence="6" type="ORF">EVAR_10515_1</name>
</gene>
<evidence type="ECO:0000313" key="6">
    <source>
        <dbReference type="EMBL" id="GBP13955.1"/>
    </source>
</evidence>
<evidence type="ECO:0000256" key="2">
    <source>
        <dbReference type="ARBA" id="ARBA00022803"/>
    </source>
</evidence>
<keyword evidence="1" id="KW-0677">Repeat</keyword>
<dbReference type="Pfam" id="PF14559">
    <property type="entry name" value="TPR_19"/>
    <property type="match status" value="1"/>
</dbReference>
<dbReference type="Gene3D" id="1.25.40.10">
    <property type="entry name" value="Tetratricopeptide repeat domain"/>
    <property type="match status" value="2"/>
</dbReference>
<comment type="similarity">
    <text evidence="3">Belongs to the BBS4 family.</text>
</comment>
<dbReference type="AlphaFoldDB" id="A0A4C1TIL0"/>
<dbReference type="PROSITE" id="PS50005">
    <property type="entry name" value="TPR"/>
    <property type="match status" value="1"/>
</dbReference>
<dbReference type="OrthoDB" id="309339at2759"/>
<dbReference type="GO" id="GO:0060271">
    <property type="term" value="P:cilium assembly"/>
    <property type="evidence" value="ECO:0007669"/>
    <property type="project" value="TreeGrafter"/>
</dbReference>
<evidence type="ECO:0000256" key="1">
    <source>
        <dbReference type="ARBA" id="ARBA00022737"/>
    </source>
</evidence>
<dbReference type="STRING" id="151549.A0A4C1TIL0"/>
<evidence type="ECO:0000256" key="5">
    <source>
        <dbReference type="SAM" id="MobiDB-lite"/>
    </source>
</evidence>
<dbReference type="InterPro" id="IPR019734">
    <property type="entry name" value="TPR_rpt"/>
</dbReference>
<protein>
    <submittedName>
        <fullName evidence="6">Bardet-Biedl syndrome 4 protein homolog</fullName>
    </submittedName>
</protein>
<dbReference type="SUPFAM" id="SSF48452">
    <property type="entry name" value="TPR-like"/>
    <property type="match status" value="2"/>
</dbReference>
<dbReference type="PANTHER" id="PTHR44186">
    <property type="match status" value="1"/>
</dbReference>
<dbReference type="Proteomes" id="UP000299102">
    <property type="component" value="Unassembled WGS sequence"/>
</dbReference>
<dbReference type="PANTHER" id="PTHR44186:SF1">
    <property type="entry name" value="BARDET-BIEDL SYNDROME 4 PROTEIN"/>
    <property type="match status" value="1"/>
</dbReference>
<feature type="repeat" description="TPR" evidence="4">
    <location>
        <begin position="54"/>
        <end position="87"/>
    </location>
</feature>
<evidence type="ECO:0000256" key="4">
    <source>
        <dbReference type="PROSITE-ProRule" id="PRU00339"/>
    </source>
</evidence>